<dbReference type="NCBIfam" id="TIGR00431">
    <property type="entry name" value="TruB"/>
    <property type="match status" value="1"/>
</dbReference>
<proteinExistence type="inferred from homology"/>
<evidence type="ECO:0000256" key="3">
    <source>
        <dbReference type="ARBA" id="ARBA00022694"/>
    </source>
</evidence>
<dbReference type="InterPro" id="IPR020103">
    <property type="entry name" value="PsdUridine_synth_cat_dom_sf"/>
</dbReference>
<sequence length="253" mass="27399">MRKRRGQVIDGLVLVNKPVDWSSNQVLQRVKRVVDAQKAGHTGTLDPFATGLLICCLGKGTKIAGQMLDADKQYIATLKFGQETDSGDLTGEVVVDLGVDFCAPTQAQLSAVLQQFVGTIEQVPPMTSALKHKGKPLYEYARKGIEIERAPREVVIHKLQLLEFDSQYAKVLVDCSKGTYVRTLAQDIGRALGCRAHLVALERTRIGDFSIEDAWTLPALESLDAPTDAVLSLDQLPPSCRLPGAGSVGCGSR</sequence>
<comment type="catalytic activity">
    <reaction evidence="1 5">
        <text>uridine(55) in tRNA = pseudouridine(55) in tRNA</text>
        <dbReference type="Rhea" id="RHEA:42532"/>
        <dbReference type="Rhea" id="RHEA-COMP:10101"/>
        <dbReference type="Rhea" id="RHEA-COMP:10102"/>
        <dbReference type="ChEBI" id="CHEBI:65314"/>
        <dbReference type="ChEBI" id="CHEBI:65315"/>
        <dbReference type="EC" id="5.4.99.25"/>
    </reaction>
</comment>
<gene>
    <name evidence="5 8" type="primary">truB</name>
    <name evidence="8" type="ORF">DHf2319_08195</name>
</gene>
<dbReference type="Proteomes" id="UP000831607">
    <property type="component" value="Chromosome"/>
</dbReference>
<evidence type="ECO:0000256" key="2">
    <source>
        <dbReference type="ARBA" id="ARBA00005642"/>
    </source>
</evidence>
<accession>A0ABY4AK61</accession>
<evidence type="ECO:0000256" key="4">
    <source>
        <dbReference type="ARBA" id="ARBA00023235"/>
    </source>
</evidence>
<reference evidence="8 9" key="1">
    <citation type="submission" date="2020-11" db="EMBL/GenBank/DDBJ databases">
        <title>Algicoccus daihaiensis sp.nov., isolated from Daihai Lake in Inner Mongolia.</title>
        <authorList>
            <person name="Kai J."/>
        </authorList>
    </citation>
    <scope>NUCLEOTIDE SEQUENCE [LARGE SCALE GENOMIC DNA]</scope>
    <source>
        <strain evidence="9">f23</strain>
    </source>
</reference>
<keyword evidence="9" id="KW-1185">Reference proteome</keyword>
<evidence type="ECO:0000313" key="9">
    <source>
        <dbReference type="Proteomes" id="UP000831607"/>
    </source>
</evidence>
<feature type="domain" description="Pseudouridine synthase II N-terminal" evidence="6">
    <location>
        <begin position="31"/>
        <end position="181"/>
    </location>
</feature>
<dbReference type="PANTHER" id="PTHR13767">
    <property type="entry name" value="TRNA-PSEUDOURIDINE SYNTHASE"/>
    <property type="match status" value="1"/>
</dbReference>
<dbReference type="RefSeq" id="WP_243477661.1">
    <property type="nucleotide sequence ID" value="NZ_CP063982.1"/>
</dbReference>
<protein>
    <recommendedName>
        <fullName evidence="5">tRNA pseudouridine synthase B</fullName>
        <ecNumber evidence="5">5.4.99.25</ecNumber>
    </recommendedName>
    <alternativeName>
        <fullName evidence="5">tRNA pseudouridine(55) synthase</fullName>
        <shortName evidence="5">Psi55 synthase</shortName>
    </alternativeName>
    <alternativeName>
        <fullName evidence="5">tRNA pseudouridylate synthase</fullName>
    </alternativeName>
    <alternativeName>
        <fullName evidence="5">tRNA-uridine isomerase</fullName>
    </alternativeName>
</protein>
<dbReference type="EC" id="5.4.99.25" evidence="5"/>
<dbReference type="Gene3D" id="3.30.2350.10">
    <property type="entry name" value="Pseudouridine synthase"/>
    <property type="match status" value="1"/>
</dbReference>
<dbReference type="GO" id="GO:0160148">
    <property type="term" value="F:tRNA pseudouridine(55) synthase activity"/>
    <property type="evidence" value="ECO:0007669"/>
    <property type="project" value="UniProtKB-EC"/>
</dbReference>
<keyword evidence="3 5" id="KW-0819">tRNA processing</keyword>
<dbReference type="InterPro" id="IPR002501">
    <property type="entry name" value="PsdUridine_synth_N"/>
</dbReference>
<dbReference type="EMBL" id="CP063982">
    <property type="protein sequence ID" value="UOD49462.1"/>
    <property type="molecule type" value="Genomic_DNA"/>
</dbReference>
<dbReference type="PANTHER" id="PTHR13767:SF2">
    <property type="entry name" value="PSEUDOURIDYLATE SYNTHASE TRUB1"/>
    <property type="match status" value="1"/>
</dbReference>
<evidence type="ECO:0000259" key="7">
    <source>
        <dbReference type="Pfam" id="PF16198"/>
    </source>
</evidence>
<name>A0ABY4AK61_9BURK</name>
<dbReference type="InterPro" id="IPR032819">
    <property type="entry name" value="TruB_C"/>
</dbReference>
<feature type="active site" description="Nucleophile" evidence="5">
    <location>
        <position position="46"/>
    </location>
</feature>
<comment type="function">
    <text evidence="5">Responsible for synthesis of pseudouridine from uracil-55 in the psi GC loop of transfer RNAs.</text>
</comment>
<keyword evidence="4 5" id="KW-0413">Isomerase</keyword>
<evidence type="ECO:0000256" key="1">
    <source>
        <dbReference type="ARBA" id="ARBA00000385"/>
    </source>
</evidence>
<dbReference type="Pfam" id="PF16198">
    <property type="entry name" value="TruB_C_2"/>
    <property type="match status" value="1"/>
</dbReference>
<dbReference type="Pfam" id="PF01509">
    <property type="entry name" value="TruB_N"/>
    <property type="match status" value="1"/>
</dbReference>
<feature type="domain" description="tRNA pseudouridylate synthase B C-terminal" evidence="7">
    <location>
        <begin position="182"/>
        <end position="222"/>
    </location>
</feature>
<dbReference type="InterPro" id="IPR014780">
    <property type="entry name" value="tRNA_psdUridine_synth_TruB"/>
</dbReference>
<evidence type="ECO:0000256" key="5">
    <source>
        <dbReference type="HAMAP-Rule" id="MF_01080"/>
    </source>
</evidence>
<dbReference type="HAMAP" id="MF_01080">
    <property type="entry name" value="TruB_bact"/>
    <property type="match status" value="1"/>
</dbReference>
<evidence type="ECO:0000259" key="6">
    <source>
        <dbReference type="Pfam" id="PF01509"/>
    </source>
</evidence>
<dbReference type="CDD" id="cd02573">
    <property type="entry name" value="PseudoU_synth_EcTruB"/>
    <property type="match status" value="1"/>
</dbReference>
<dbReference type="SUPFAM" id="SSF55120">
    <property type="entry name" value="Pseudouridine synthase"/>
    <property type="match status" value="1"/>
</dbReference>
<evidence type="ECO:0000313" key="8">
    <source>
        <dbReference type="EMBL" id="UOD49462.1"/>
    </source>
</evidence>
<organism evidence="8 9">
    <name type="scientific">Orrella daihaiensis</name>
    <dbReference type="NCBI Taxonomy" id="2782176"/>
    <lineage>
        <taxon>Bacteria</taxon>
        <taxon>Pseudomonadati</taxon>
        <taxon>Pseudomonadota</taxon>
        <taxon>Betaproteobacteria</taxon>
        <taxon>Burkholderiales</taxon>
        <taxon>Alcaligenaceae</taxon>
        <taxon>Orrella</taxon>
    </lineage>
</organism>
<comment type="similarity">
    <text evidence="2 5">Belongs to the pseudouridine synthase TruB family. Type 1 subfamily.</text>
</comment>